<dbReference type="GO" id="GO:0042602">
    <property type="term" value="F:riboflavin reductase (NADPH) activity"/>
    <property type="evidence" value="ECO:0007669"/>
    <property type="project" value="TreeGrafter"/>
</dbReference>
<evidence type="ECO:0000256" key="2">
    <source>
        <dbReference type="ARBA" id="ARBA00023002"/>
    </source>
</evidence>
<sequence>MTDKNVSAALRRLEYGVYVVTMGKGNAGNAFTASWVTQVSSAPPMIALAVHNKHQSSQLLQEKGAFVLNIIDKDQVAVAKTYYGPAESGYEKLKHASLKVSPVTGTAMLDGATGYLDCRIVKMVPAGNHTLVLADVVAGEADGERPILTTTSSRLHYAG</sequence>
<protein>
    <submittedName>
        <fullName evidence="4">Flavin reductase</fullName>
    </submittedName>
</protein>
<dbReference type="SUPFAM" id="SSF50475">
    <property type="entry name" value="FMN-binding split barrel"/>
    <property type="match status" value="1"/>
</dbReference>
<feature type="domain" description="Flavin reductase like" evidence="3">
    <location>
        <begin position="10"/>
        <end position="157"/>
    </location>
</feature>
<dbReference type="SMART" id="SM00903">
    <property type="entry name" value="Flavin_Reduct"/>
    <property type="match status" value="1"/>
</dbReference>
<gene>
    <name evidence="4" type="ORF">C3F09_05045</name>
</gene>
<dbReference type="EMBL" id="PQAP01000051">
    <property type="protein sequence ID" value="PWB73631.1"/>
    <property type="molecule type" value="Genomic_DNA"/>
</dbReference>
<dbReference type="InterPro" id="IPR002563">
    <property type="entry name" value="Flavin_Rdtase-like_dom"/>
</dbReference>
<reference evidence="4 5" key="1">
    <citation type="journal article" date="2018" name="ISME J.">
        <title>A methanotrophic archaeon couples anaerobic oxidation of methane to Fe(III) reduction.</title>
        <authorList>
            <person name="Cai C."/>
            <person name="Leu A.O."/>
            <person name="Xie G.J."/>
            <person name="Guo J."/>
            <person name="Feng Y."/>
            <person name="Zhao J.X."/>
            <person name="Tyson G.W."/>
            <person name="Yuan Z."/>
            <person name="Hu S."/>
        </authorList>
    </citation>
    <scope>NUCLEOTIDE SEQUENCE [LARGE SCALE GENOMIC DNA]</scope>
    <source>
        <strain evidence="4">FeB_12</strain>
    </source>
</reference>
<dbReference type="InterPro" id="IPR050268">
    <property type="entry name" value="NADH-dep_flavin_reductase"/>
</dbReference>
<dbReference type="PANTHER" id="PTHR30466:SF11">
    <property type="entry name" value="FLAVIN-DEPENDENT MONOOXYGENASE, REDUCTASE SUBUNIT HSAB"/>
    <property type="match status" value="1"/>
</dbReference>
<proteinExistence type="inferred from homology"/>
<evidence type="ECO:0000313" key="4">
    <source>
        <dbReference type="EMBL" id="PWB73631.1"/>
    </source>
</evidence>
<evidence type="ECO:0000259" key="3">
    <source>
        <dbReference type="SMART" id="SM00903"/>
    </source>
</evidence>
<dbReference type="AlphaFoldDB" id="A0A855X3L8"/>
<evidence type="ECO:0000313" key="5">
    <source>
        <dbReference type="Proteomes" id="UP000250918"/>
    </source>
</evidence>
<accession>A0A855X3L8</accession>
<name>A0A855X3L8_9BACT</name>
<dbReference type="InterPro" id="IPR012349">
    <property type="entry name" value="Split_barrel_FMN-bd"/>
</dbReference>
<organism evidence="4 5">
    <name type="scientific">candidate division GN15 bacterium</name>
    <dbReference type="NCBI Taxonomy" id="2072418"/>
    <lineage>
        <taxon>Bacteria</taxon>
        <taxon>candidate division GN15</taxon>
    </lineage>
</organism>
<dbReference type="PANTHER" id="PTHR30466">
    <property type="entry name" value="FLAVIN REDUCTASE"/>
    <property type="match status" value="1"/>
</dbReference>
<keyword evidence="2" id="KW-0560">Oxidoreductase</keyword>
<dbReference type="Gene3D" id="2.30.110.10">
    <property type="entry name" value="Electron Transport, Fmn-binding Protein, Chain A"/>
    <property type="match status" value="1"/>
</dbReference>
<evidence type="ECO:0000256" key="1">
    <source>
        <dbReference type="ARBA" id="ARBA00008898"/>
    </source>
</evidence>
<dbReference type="Pfam" id="PF01613">
    <property type="entry name" value="Flavin_Reduct"/>
    <property type="match status" value="1"/>
</dbReference>
<dbReference type="Proteomes" id="UP000250918">
    <property type="component" value="Unassembled WGS sequence"/>
</dbReference>
<dbReference type="GO" id="GO:0010181">
    <property type="term" value="F:FMN binding"/>
    <property type="evidence" value="ECO:0007669"/>
    <property type="project" value="InterPro"/>
</dbReference>
<comment type="caution">
    <text evidence="4">The sequence shown here is derived from an EMBL/GenBank/DDBJ whole genome shotgun (WGS) entry which is preliminary data.</text>
</comment>
<comment type="similarity">
    <text evidence="1">Belongs to the non-flavoprotein flavin reductase family.</text>
</comment>